<evidence type="ECO:0000256" key="5">
    <source>
        <dbReference type="PROSITE-ProRule" id="PRU00042"/>
    </source>
</evidence>
<dbReference type="SMART" id="SM00355">
    <property type="entry name" value="ZnF_C2H2"/>
    <property type="match status" value="5"/>
</dbReference>
<evidence type="ECO:0000313" key="8">
    <source>
        <dbReference type="Proteomes" id="UP000789524"/>
    </source>
</evidence>
<comment type="caution">
    <text evidence="7">The sequence shown here is derived from an EMBL/GenBank/DDBJ whole genome shotgun (WGS) entry which is preliminary data.</text>
</comment>
<dbReference type="InterPro" id="IPR036236">
    <property type="entry name" value="Znf_C2H2_sf"/>
</dbReference>
<dbReference type="EMBL" id="CAKASE010000073">
    <property type="protein sequence ID" value="CAG9574901.1"/>
    <property type="molecule type" value="Genomic_DNA"/>
</dbReference>
<sequence>MPIIKLFIYVRRFSISDIKSEVYFKITTADDGTKDFTCTICQHVFKKRQNFSQHYKHVHLKQRPKLRSCHMCDVKVPAYMRAFHMEEHGLPAPSCGACGKKFSYPFQVLQHQKYYHMGERKFACDFCDLRFRSRYGLTKHTIKHTGERSFKCDLCDKGFKWKNNLRIHLMMHLNDKRHVCTVCEEAFVQTSSLKYHIVKRHPDLV</sequence>
<keyword evidence="3 5" id="KW-0863">Zinc-finger</keyword>
<dbReference type="FunFam" id="3.30.160.60:FF:000671">
    <property type="entry name" value="Zinc finger protein 26"/>
    <property type="match status" value="1"/>
</dbReference>
<dbReference type="GO" id="GO:0000981">
    <property type="term" value="F:DNA-binding transcription factor activity, RNA polymerase II-specific"/>
    <property type="evidence" value="ECO:0007669"/>
    <property type="project" value="TreeGrafter"/>
</dbReference>
<dbReference type="PROSITE" id="PS00028">
    <property type="entry name" value="ZINC_FINGER_C2H2_1"/>
    <property type="match status" value="5"/>
</dbReference>
<accession>A0A8J2R8U5</accession>
<feature type="domain" description="C2H2-type" evidence="6">
    <location>
        <begin position="150"/>
        <end position="177"/>
    </location>
</feature>
<evidence type="ECO:0000256" key="4">
    <source>
        <dbReference type="ARBA" id="ARBA00022833"/>
    </source>
</evidence>
<dbReference type="SUPFAM" id="SSF57667">
    <property type="entry name" value="beta-beta-alpha zinc fingers"/>
    <property type="match status" value="2"/>
</dbReference>
<dbReference type="Gene3D" id="3.30.160.60">
    <property type="entry name" value="Classic Zinc Finger"/>
    <property type="match status" value="3"/>
</dbReference>
<feature type="domain" description="C2H2-type" evidence="6">
    <location>
        <begin position="122"/>
        <end position="149"/>
    </location>
</feature>
<gene>
    <name evidence="7" type="ORF">DCHRY22_LOCUS11100</name>
</gene>
<dbReference type="GO" id="GO:0005634">
    <property type="term" value="C:nucleus"/>
    <property type="evidence" value="ECO:0007669"/>
    <property type="project" value="TreeGrafter"/>
</dbReference>
<evidence type="ECO:0000256" key="1">
    <source>
        <dbReference type="ARBA" id="ARBA00022723"/>
    </source>
</evidence>
<evidence type="ECO:0000256" key="3">
    <source>
        <dbReference type="ARBA" id="ARBA00022771"/>
    </source>
</evidence>
<protein>
    <submittedName>
        <fullName evidence="7">(African queen) hypothetical protein</fullName>
    </submittedName>
</protein>
<dbReference type="AlphaFoldDB" id="A0A8J2R8U5"/>
<evidence type="ECO:0000313" key="7">
    <source>
        <dbReference type="EMBL" id="CAG9574901.1"/>
    </source>
</evidence>
<feature type="domain" description="C2H2-type" evidence="6">
    <location>
        <begin position="178"/>
        <end position="201"/>
    </location>
</feature>
<evidence type="ECO:0000259" key="6">
    <source>
        <dbReference type="PROSITE" id="PS50157"/>
    </source>
</evidence>
<dbReference type="PROSITE" id="PS50157">
    <property type="entry name" value="ZINC_FINGER_C2H2_2"/>
    <property type="match status" value="5"/>
</dbReference>
<keyword evidence="8" id="KW-1185">Reference proteome</keyword>
<dbReference type="PANTHER" id="PTHR24379">
    <property type="entry name" value="KRAB AND ZINC FINGER DOMAIN-CONTAINING"/>
    <property type="match status" value="1"/>
</dbReference>
<dbReference type="OrthoDB" id="8685330at2759"/>
<dbReference type="InterPro" id="IPR013087">
    <property type="entry name" value="Znf_C2H2_type"/>
</dbReference>
<evidence type="ECO:0000256" key="2">
    <source>
        <dbReference type="ARBA" id="ARBA00022737"/>
    </source>
</evidence>
<dbReference type="Pfam" id="PF00096">
    <property type="entry name" value="zf-C2H2"/>
    <property type="match status" value="3"/>
</dbReference>
<organism evidence="7 8">
    <name type="scientific">Danaus chrysippus</name>
    <name type="common">African queen</name>
    <dbReference type="NCBI Taxonomy" id="151541"/>
    <lineage>
        <taxon>Eukaryota</taxon>
        <taxon>Metazoa</taxon>
        <taxon>Ecdysozoa</taxon>
        <taxon>Arthropoda</taxon>
        <taxon>Hexapoda</taxon>
        <taxon>Insecta</taxon>
        <taxon>Pterygota</taxon>
        <taxon>Neoptera</taxon>
        <taxon>Endopterygota</taxon>
        <taxon>Lepidoptera</taxon>
        <taxon>Glossata</taxon>
        <taxon>Ditrysia</taxon>
        <taxon>Papilionoidea</taxon>
        <taxon>Nymphalidae</taxon>
        <taxon>Danainae</taxon>
        <taxon>Danaini</taxon>
        <taxon>Danaina</taxon>
        <taxon>Danaus</taxon>
        <taxon>Anosia</taxon>
    </lineage>
</organism>
<dbReference type="PANTHER" id="PTHR24379:SF127">
    <property type="entry name" value="BLOODY FINGERS-RELATED"/>
    <property type="match status" value="1"/>
</dbReference>
<feature type="domain" description="C2H2-type" evidence="6">
    <location>
        <begin position="93"/>
        <end position="121"/>
    </location>
</feature>
<dbReference type="GO" id="GO:0000977">
    <property type="term" value="F:RNA polymerase II transcription regulatory region sequence-specific DNA binding"/>
    <property type="evidence" value="ECO:0007669"/>
    <property type="project" value="TreeGrafter"/>
</dbReference>
<dbReference type="GO" id="GO:0008270">
    <property type="term" value="F:zinc ion binding"/>
    <property type="evidence" value="ECO:0007669"/>
    <property type="project" value="UniProtKB-KW"/>
</dbReference>
<proteinExistence type="predicted"/>
<keyword evidence="2" id="KW-0677">Repeat</keyword>
<keyword evidence="1" id="KW-0479">Metal-binding</keyword>
<name>A0A8J2R8U5_9NEOP</name>
<keyword evidence="4" id="KW-0862">Zinc</keyword>
<reference evidence="7" key="1">
    <citation type="submission" date="2021-09" db="EMBL/GenBank/DDBJ databases">
        <authorList>
            <person name="Martin H S."/>
        </authorList>
    </citation>
    <scope>NUCLEOTIDE SEQUENCE</scope>
</reference>
<feature type="domain" description="C2H2-type" evidence="6">
    <location>
        <begin position="36"/>
        <end position="64"/>
    </location>
</feature>
<dbReference type="Proteomes" id="UP000789524">
    <property type="component" value="Unassembled WGS sequence"/>
</dbReference>